<evidence type="ECO:0000256" key="5">
    <source>
        <dbReference type="ARBA" id="ARBA00023235"/>
    </source>
</evidence>
<keyword evidence="5 6" id="KW-0413">Isomerase</keyword>
<dbReference type="FunCoup" id="G3AQP6">
    <property type="interactions" value="918"/>
</dbReference>
<comment type="function">
    <text evidence="6">Introduces a single-strand break via transesterification at a target site in duplex DNA. Releases the supercoiling and torsional tension of DNA introduced during the DNA replication and transcription by transiently cleaving and rejoining one strand of the DNA duplex. The scissile phosphodiester is attacked by the catalytic tyrosine of the enzyme, resulting in the formation of a DNA-(5'-phosphotyrosyl)-enzyme intermediate and the expulsion of a 3'-OH DNA strand.</text>
</comment>
<dbReference type="Gene3D" id="3.40.50.140">
    <property type="match status" value="1"/>
</dbReference>
<dbReference type="FunFam" id="1.10.290.10:FF:000001">
    <property type="entry name" value="DNA topoisomerase"/>
    <property type="match status" value="1"/>
</dbReference>
<evidence type="ECO:0000256" key="2">
    <source>
        <dbReference type="ARBA" id="ARBA00009446"/>
    </source>
</evidence>
<dbReference type="PANTHER" id="PTHR11390">
    <property type="entry name" value="PROKARYOTIC DNA TOPOISOMERASE"/>
    <property type="match status" value="1"/>
</dbReference>
<protein>
    <recommendedName>
        <fullName evidence="6">DNA topoisomerase</fullName>
        <ecNumber evidence="6">5.6.2.1</ecNumber>
    </recommendedName>
</protein>
<comment type="similarity">
    <text evidence="2 6">Belongs to the type IA topoisomerase family.</text>
</comment>
<evidence type="ECO:0000259" key="8">
    <source>
        <dbReference type="PROSITE" id="PS52039"/>
    </source>
</evidence>
<evidence type="ECO:0000313" key="10">
    <source>
        <dbReference type="Proteomes" id="UP000000709"/>
    </source>
</evidence>
<dbReference type="GO" id="GO:0003677">
    <property type="term" value="F:DNA binding"/>
    <property type="evidence" value="ECO:0007669"/>
    <property type="project" value="UniProtKB-KW"/>
</dbReference>
<evidence type="ECO:0000256" key="3">
    <source>
        <dbReference type="ARBA" id="ARBA00023029"/>
    </source>
</evidence>
<dbReference type="RefSeq" id="XP_007376371.1">
    <property type="nucleotide sequence ID" value="XM_007376309.1"/>
</dbReference>
<feature type="domain" description="Toprim" evidence="7">
    <location>
        <begin position="2"/>
        <end position="141"/>
    </location>
</feature>
<dbReference type="PANTHER" id="PTHR11390:SF21">
    <property type="entry name" value="DNA TOPOISOMERASE 3-ALPHA"/>
    <property type="match status" value="1"/>
</dbReference>
<sequence>MRVLCVAEKPSIARAVANILGGGNVNMRESNSKYIKNYDFSFNFAEAGNCEVTMTSVVGHIIRLETKPENRWGMCSHGKLFDCDLVELVDKQDVFDNISKEAATANKLMIWTDCDREGEYIGFEIFKAANKGNRRIQIADIWRGKFSHLERNHIIRAANNPIRLDMKSVAAVACRMEVDFRVGTSFTRLLTESLRQHNLIESKEVASYGTCQFPTLGFIVDRYKRVKSFVPEAFWFIDVEVMKDGTKSGFNWTKGHFFDRLYVLCLYERCLKHDFGTIVKLESKPTTNWRPLPLTTVELQKDCSRYFKMSAKRALDAAEKLYNNGYISYPRTETDKYPPTMDFRGIFEKQKQDSRWGSYANDLLSSGHQMPRNGSHDDKAHPAIHPVNYVNLAALDNQDQRKVYEYVVRRFLACCSKDAVGMSTTATLKWGDELFTASGLMVLERNYLDVFIYKKWESSKQLPSFTEGEQIKISSGKMKEGKTAPPNHMTESELIALMDANGIGTDATIAEHIEKILTRRYIAKQKVGKNEYIVPSKLGMGLIEGFDKLEFENISLSKPFLRRELEKSLQDIVNGTKIKAEVFAQVKEVYKKAFAKSNENIRVITNECQKLMR</sequence>
<dbReference type="SMART" id="SM00493">
    <property type="entry name" value="TOPRIM"/>
    <property type="match status" value="1"/>
</dbReference>
<keyword evidence="3 6" id="KW-0799">Topoisomerase</keyword>
<dbReference type="InterPro" id="IPR003601">
    <property type="entry name" value="Topo_IA_2"/>
</dbReference>
<dbReference type="EMBL" id="GL996503">
    <property type="protein sequence ID" value="EGW31593.1"/>
    <property type="molecule type" value="Genomic_DNA"/>
</dbReference>
<dbReference type="Gene3D" id="1.10.290.10">
    <property type="entry name" value="Topoisomerase I, domain 4"/>
    <property type="match status" value="1"/>
</dbReference>
<dbReference type="PROSITE" id="PS52039">
    <property type="entry name" value="TOPO_IA_2"/>
    <property type="match status" value="1"/>
</dbReference>
<dbReference type="GO" id="GO:0140226">
    <property type="term" value="F:RNA topoisomerase activity"/>
    <property type="evidence" value="ECO:0007669"/>
    <property type="project" value="EnsemblFungi"/>
</dbReference>
<dbReference type="EC" id="5.6.2.1" evidence="6"/>
<reference evidence="9 10" key="1">
    <citation type="journal article" date="2011" name="Proc. Natl. Acad. Sci. U.S.A.">
        <title>Comparative genomics of xylose-fermenting fungi for enhanced biofuel production.</title>
        <authorList>
            <person name="Wohlbach D.J."/>
            <person name="Kuo A."/>
            <person name="Sato T.K."/>
            <person name="Potts K.M."/>
            <person name="Salamov A.A."/>
            <person name="LaButti K.M."/>
            <person name="Sun H."/>
            <person name="Clum A."/>
            <person name="Pangilinan J.L."/>
            <person name="Lindquist E.A."/>
            <person name="Lucas S."/>
            <person name="Lapidus A."/>
            <person name="Jin M."/>
            <person name="Gunawan C."/>
            <person name="Balan V."/>
            <person name="Dale B.E."/>
            <person name="Jeffries T.W."/>
            <person name="Zinkel R."/>
            <person name="Barry K.W."/>
            <person name="Grigoriev I.V."/>
            <person name="Gasch A.P."/>
        </authorList>
    </citation>
    <scope>NUCLEOTIDE SEQUENCE [LARGE SCALE GENOMIC DNA]</scope>
    <source>
        <strain evidence="10">NRRL Y-27907 / 11-Y1</strain>
    </source>
</reference>
<dbReference type="InterPro" id="IPR023405">
    <property type="entry name" value="Topo_IA_core_domain"/>
</dbReference>
<gene>
    <name evidence="9" type="ORF">SPAPADRAFT_139893</name>
</gene>
<dbReference type="eggNOG" id="KOG1956">
    <property type="taxonomic scope" value="Eukaryota"/>
</dbReference>
<dbReference type="FunFam" id="3.40.50.140:FF:000003">
    <property type="entry name" value="DNA topoisomerase"/>
    <property type="match status" value="1"/>
</dbReference>
<dbReference type="InterPro" id="IPR034144">
    <property type="entry name" value="TOPRIM_TopoIII"/>
</dbReference>
<comment type="catalytic activity">
    <reaction evidence="1 6">
        <text>ATP-independent breakage of single-stranded DNA, followed by passage and rejoining.</text>
        <dbReference type="EC" id="5.6.2.1"/>
    </reaction>
</comment>
<dbReference type="GO" id="GO:0006301">
    <property type="term" value="P:DNA damage tolerance"/>
    <property type="evidence" value="ECO:0007669"/>
    <property type="project" value="EnsemblFungi"/>
</dbReference>
<dbReference type="GeneID" id="18870250"/>
<organism evidence="10">
    <name type="scientific">Spathaspora passalidarum (strain NRRL Y-27907 / 11-Y1)</name>
    <dbReference type="NCBI Taxonomy" id="619300"/>
    <lineage>
        <taxon>Eukaryota</taxon>
        <taxon>Fungi</taxon>
        <taxon>Dikarya</taxon>
        <taxon>Ascomycota</taxon>
        <taxon>Saccharomycotina</taxon>
        <taxon>Pichiomycetes</taxon>
        <taxon>Debaryomycetaceae</taxon>
        <taxon>Spathaspora</taxon>
    </lineage>
</organism>
<dbReference type="Proteomes" id="UP000000709">
    <property type="component" value="Unassembled WGS sequence"/>
</dbReference>
<dbReference type="Pfam" id="PF01751">
    <property type="entry name" value="Toprim"/>
    <property type="match status" value="1"/>
</dbReference>
<accession>G3AQP6</accession>
<dbReference type="GO" id="GO:0031422">
    <property type="term" value="C:RecQ family helicase-topoisomerase III complex"/>
    <property type="evidence" value="ECO:0007669"/>
    <property type="project" value="EnsemblFungi"/>
</dbReference>
<dbReference type="InParanoid" id="G3AQP6"/>
<dbReference type="PRINTS" id="PR00417">
    <property type="entry name" value="PRTPISMRASEI"/>
</dbReference>
<dbReference type="CDD" id="cd03362">
    <property type="entry name" value="TOPRIM_TopoIA_TopoIII"/>
    <property type="match status" value="1"/>
</dbReference>
<evidence type="ECO:0000313" key="9">
    <source>
        <dbReference type="EMBL" id="EGW31593.1"/>
    </source>
</evidence>
<dbReference type="GO" id="GO:0003917">
    <property type="term" value="F:DNA topoisomerase type I (single strand cut, ATP-independent) activity"/>
    <property type="evidence" value="ECO:0007669"/>
    <property type="project" value="UniProtKB-EC"/>
</dbReference>
<dbReference type="Pfam" id="PF01131">
    <property type="entry name" value="Topoisom_bac"/>
    <property type="match status" value="1"/>
</dbReference>
<dbReference type="Gene3D" id="2.70.20.10">
    <property type="entry name" value="Topoisomerase I, domain 3"/>
    <property type="match status" value="1"/>
</dbReference>
<dbReference type="KEGG" id="spaa:SPAPADRAFT_139893"/>
<dbReference type="GO" id="GO:0006265">
    <property type="term" value="P:DNA topological change"/>
    <property type="evidence" value="ECO:0007669"/>
    <property type="project" value="EnsemblFungi"/>
</dbReference>
<dbReference type="Gene3D" id="1.10.460.10">
    <property type="entry name" value="Topoisomerase I, domain 2"/>
    <property type="match status" value="1"/>
</dbReference>
<evidence type="ECO:0000256" key="4">
    <source>
        <dbReference type="ARBA" id="ARBA00023125"/>
    </source>
</evidence>
<dbReference type="HOGENOM" id="CLU_002929_1_1_1"/>
<dbReference type="InterPro" id="IPR000380">
    <property type="entry name" value="Topo_IA"/>
</dbReference>
<dbReference type="OMA" id="VIHNVYS"/>
<proteinExistence type="inferred from homology"/>
<dbReference type="OrthoDB" id="430051at2759"/>
<evidence type="ECO:0000256" key="6">
    <source>
        <dbReference type="RuleBase" id="RU362092"/>
    </source>
</evidence>
<evidence type="ECO:0000259" key="7">
    <source>
        <dbReference type="PROSITE" id="PS50880"/>
    </source>
</evidence>
<dbReference type="CDD" id="cd00186">
    <property type="entry name" value="TOP1Ac"/>
    <property type="match status" value="1"/>
</dbReference>
<dbReference type="SMART" id="SM00436">
    <property type="entry name" value="TOP1Bc"/>
    <property type="match status" value="1"/>
</dbReference>
<feature type="domain" description="Topo IA-type catalytic" evidence="8">
    <location>
        <begin position="165"/>
        <end position="594"/>
    </location>
</feature>
<dbReference type="GO" id="GO:0007131">
    <property type="term" value="P:reciprocal meiotic recombination"/>
    <property type="evidence" value="ECO:0007669"/>
    <property type="project" value="EnsemblFungi"/>
</dbReference>
<dbReference type="GO" id="GO:0000724">
    <property type="term" value="P:double-strand break repair via homologous recombination"/>
    <property type="evidence" value="ECO:0007669"/>
    <property type="project" value="EnsemblFungi"/>
</dbReference>
<dbReference type="InterPro" id="IPR003602">
    <property type="entry name" value="Topo_IA_DNA-bd_dom"/>
</dbReference>
<dbReference type="SUPFAM" id="SSF56712">
    <property type="entry name" value="Prokaryotic type I DNA topoisomerase"/>
    <property type="match status" value="1"/>
</dbReference>
<keyword evidence="10" id="KW-1185">Reference proteome</keyword>
<dbReference type="InterPro" id="IPR006171">
    <property type="entry name" value="TOPRIM_dom"/>
</dbReference>
<dbReference type="GO" id="GO:0007064">
    <property type="term" value="P:mitotic sister chromatid cohesion"/>
    <property type="evidence" value="ECO:0007669"/>
    <property type="project" value="EnsemblFungi"/>
</dbReference>
<dbReference type="GO" id="GO:0035861">
    <property type="term" value="C:site of double-strand break"/>
    <property type="evidence" value="ECO:0007669"/>
    <property type="project" value="EnsemblFungi"/>
</dbReference>
<dbReference type="GO" id="GO:0000018">
    <property type="term" value="P:regulation of DNA recombination"/>
    <property type="evidence" value="ECO:0007669"/>
    <property type="project" value="EnsemblFungi"/>
</dbReference>
<dbReference type="InterPro" id="IPR013826">
    <property type="entry name" value="Topo_IA_cen_sub3"/>
</dbReference>
<keyword evidence="4 6" id="KW-0238">DNA-binding</keyword>
<dbReference type="InterPro" id="IPR013825">
    <property type="entry name" value="Topo_IA_cen_sub2"/>
</dbReference>
<dbReference type="GO" id="GO:0007004">
    <property type="term" value="P:telomere maintenance via telomerase"/>
    <property type="evidence" value="ECO:0007669"/>
    <property type="project" value="EnsemblFungi"/>
</dbReference>
<evidence type="ECO:0000256" key="1">
    <source>
        <dbReference type="ARBA" id="ARBA00000213"/>
    </source>
</evidence>
<dbReference type="InterPro" id="IPR013824">
    <property type="entry name" value="Topo_IA_cen_sub1"/>
</dbReference>
<dbReference type="AlphaFoldDB" id="G3AQP6"/>
<dbReference type="GO" id="GO:0000722">
    <property type="term" value="P:telomere maintenance via recombination"/>
    <property type="evidence" value="ECO:0007669"/>
    <property type="project" value="EnsemblFungi"/>
</dbReference>
<dbReference type="InterPro" id="IPR013497">
    <property type="entry name" value="Topo_IA_cen"/>
</dbReference>
<dbReference type="SMART" id="SM00437">
    <property type="entry name" value="TOP1Ac"/>
    <property type="match status" value="1"/>
</dbReference>
<dbReference type="GO" id="GO:0033260">
    <property type="term" value="P:nuclear DNA replication"/>
    <property type="evidence" value="ECO:0007669"/>
    <property type="project" value="EnsemblFungi"/>
</dbReference>
<dbReference type="GO" id="GO:0005634">
    <property type="term" value="C:nucleus"/>
    <property type="evidence" value="ECO:0007669"/>
    <property type="project" value="EnsemblFungi"/>
</dbReference>
<name>G3AQP6_SPAPN</name>
<dbReference type="PROSITE" id="PS50880">
    <property type="entry name" value="TOPRIM"/>
    <property type="match status" value="1"/>
</dbReference>
<dbReference type="STRING" id="619300.G3AQP6"/>